<protein>
    <submittedName>
        <fullName evidence="2">Uncharacterized protein</fullName>
    </submittedName>
</protein>
<organism evidence="2 3">
    <name type="scientific">Phycomyces blakesleeanus</name>
    <dbReference type="NCBI Taxonomy" id="4837"/>
    <lineage>
        <taxon>Eukaryota</taxon>
        <taxon>Fungi</taxon>
        <taxon>Fungi incertae sedis</taxon>
        <taxon>Mucoromycota</taxon>
        <taxon>Mucoromycotina</taxon>
        <taxon>Mucoromycetes</taxon>
        <taxon>Mucorales</taxon>
        <taxon>Phycomycetaceae</taxon>
        <taxon>Phycomyces</taxon>
    </lineage>
</organism>
<proteinExistence type="predicted"/>
<sequence>MIALKQYRYKVLYRYIVFFSKLCTCQTVLLMYDIVYKKDKTFFFSFLKVTVITRFNSSRVIVRSIDFWIDCVFGVTVADRSTSVQVGGYPGNGFEKYEGYDDIVEWSFCREHPFSLYIYMSVCLSVCLESLIYKKNFPLGAFVCPTIRHLK</sequence>
<accession>A0ABR3B159</accession>
<keyword evidence="1" id="KW-0472">Membrane</keyword>
<name>A0ABR3B159_PHYBL</name>
<evidence type="ECO:0000313" key="2">
    <source>
        <dbReference type="EMBL" id="KAL0086330.1"/>
    </source>
</evidence>
<gene>
    <name evidence="2" type="ORF">J3Q64DRAFT_1739501</name>
</gene>
<reference evidence="2 3" key="1">
    <citation type="submission" date="2024-04" db="EMBL/GenBank/DDBJ databases">
        <title>Symmetric and asymmetric DNA N6-adenine methylation regulates different biological responses in Mucorales.</title>
        <authorList>
            <consortium name="Lawrence Berkeley National Laboratory"/>
            <person name="Lax C."/>
            <person name="Mondo S.J."/>
            <person name="Osorio-Concepcion M."/>
            <person name="Muszewska A."/>
            <person name="Corrochano-Luque M."/>
            <person name="Gutierrez G."/>
            <person name="Riley R."/>
            <person name="Lipzen A."/>
            <person name="Guo J."/>
            <person name="Hundley H."/>
            <person name="Amirebrahimi M."/>
            <person name="Ng V."/>
            <person name="Lorenzo-Gutierrez D."/>
            <person name="Binder U."/>
            <person name="Yang J."/>
            <person name="Song Y."/>
            <person name="Canovas D."/>
            <person name="Navarro E."/>
            <person name="Freitag M."/>
            <person name="Gabaldon T."/>
            <person name="Grigoriev I.V."/>
            <person name="Corrochano L.M."/>
            <person name="Nicolas F.E."/>
            <person name="Garre V."/>
        </authorList>
    </citation>
    <scope>NUCLEOTIDE SEQUENCE [LARGE SCALE GENOMIC DNA]</scope>
    <source>
        <strain evidence="2 3">L51</strain>
    </source>
</reference>
<comment type="caution">
    <text evidence="2">The sequence shown here is derived from an EMBL/GenBank/DDBJ whole genome shotgun (WGS) entry which is preliminary data.</text>
</comment>
<keyword evidence="1" id="KW-1133">Transmembrane helix</keyword>
<dbReference type="Proteomes" id="UP001448207">
    <property type="component" value="Unassembled WGS sequence"/>
</dbReference>
<feature type="transmembrane region" description="Helical" evidence="1">
    <location>
        <begin position="12"/>
        <end position="32"/>
    </location>
</feature>
<evidence type="ECO:0000256" key="1">
    <source>
        <dbReference type="SAM" id="Phobius"/>
    </source>
</evidence>
<evidence type="ECO:0000313" key="3">
    <source>
        <dbReference type="Proteomes" id="UP001448207"/>
    </source>
</evidence>
<keyword evidence="1" id="KW-0812">Transmembrane</keyword>
<keyword evidence="3" id="KW-1185">Reference proteome</keyword>
<dbReference type="EMBL" id="JBCLYO010000008">
    <property type="protein sequence ID" value="KAL0086330.1"/>
    <property type="molecule type" value="Genomic_DNA"/>
</dbReference>